<proteinExistence type="predicted"/>
<sequence>MVSIRLVKKRQEKKSEQVKNQSKSDLGFKILNFLFRKKKINCQNLFFNIQNYLWLITKIDGSGFDGF</sequence>
<protein>
    <submittedName>
        <fullName evidence="1">Uncharacterized protein</fullName>
    </submittedName>
</protein>
<gene>
    <name evidence="1" type="ORF">BpHYR1_041121</name>
</gene>
<dbReference type="EMBL" id="REGN01002089">
    <property type="protein sequence ID" value="RNA30412.1"/>
    <property type="molecule type" value="Genomic_DNA"/>
</dbReference>
<evidence type="ECO:0000313" key="2">
    <source>
        <dbReference type="Proteomes" id="UP000276133"/>
    </source>
</evidence>
<keyword evidence="2" id="KW-1185">Reference proteome</keyword>
<comment type="caution">
    <text evidence="1">The sequence shown here is derived from an EMBL/GenBank/DDBJ whole genome shotgun (WGS) entry which is preliminary data.</text>
</comment>
<organism evidence="1 2">
    <name type="scientific">Brachionus plicatilis</name>
    <name type="common">Marine rotifer</name>
    <name type="synonym">Brachionus muelleri</name>
    <dbReference type="NCBI Taxonomy" id="10195"/>
    <lineage>
        <taxon>Eukaryota</taxon>
        <taxon>Metazoa</taxon>
        <taxon>Spiralia</taxon>
        <taxon>Gnathifera</taxon>
        <taxon>Rotifera</taxon>
        <taxon>Eurotatoria</taxon>
        <taxon>Monogononta</taxon>
        <taxon>Pseudotrocha</taxon>
        <taxon>Ploima</taxon>
        <taxon>Brachionidae</taxon>
        <taxon>Brachionus</taxon>
    </lineage>
</organism>
<name>A0A3M7S3R3_BRAPC</name>
<evidence type="ECO:0000313" key="1">
    <source>
        <dbReference type="EMBL" id="RNA30412.1"/>
    </source>
</evidence>
<dbReference type="AlphaFoldDB" id="A0A3M7S3R3"/>
<dbReference type="Proteomes" id="UP000276133">
    <property type="component" value="Unassembled WGS sequence"/>
</dbReference>
<accession>A0A3M7S3R3</accession>
<reference evidence="1 2" key="1">
    <citation type="journal article" date="2018" name="Sci. Rep.">
        <title>Genomic signatures of local adaptation to the degree of environmental predictability in rotifers.</title>
        <authorList>
            <person name="Franch-Gras L."/>
            <person name="Hahn C."/>
            <person name="Garcia-Roger E.M."/>
            <person name="Carmona M.J."/>
            <person name="Serra M."/>
            <person name="Gomez A."/>
        </authorList>
    </citation>
    <scope>NUCLEOTIDE SEQUENCE [LARGE SCALE GENOMIC DNA]</scope>
    <source>
        <strain evidence="1">HYR1</strain>
    </source>
</reference>